<name>A0ABR1R1G1_9PEZI</name>
<dbReference type="EMBL" id="JAQQWI010000022">
    <property type="protein sequence ID" value="KAK7995887.1"/>
    <property type="molecule type" value="Genomic_DNA"/>
</dbReference>
<feature type="region of interest" description="Disordered" evidence="1">
    <location>
        <begin position="1"/>
        <end position="77"/>
    </location>
</feature>
<feature type="compositionally biased region" description="Basic and acidic residues" evidence="1">
    <location>
        <begin position="148"/>
        <end position="162"/>
    </location>
</feature>
<accession>A0ABR1R1G1</accession>
<feature type="compositionally biased region" description="Basic and acidic residues" evidence="1">
    <location>
        <begin position="41"/>
        <end position="53"/>
    </location>
</feature>
<protein>
    <recommendedName>
        <fullName evidence="4">Mediator of RNA polymerase II transcription subunit 19</fullName>
    </recommendedName>
</protein>
<proteinExistence type="predicted"/>
<feature type="compositionally biased region" description="Low complexity" evidence="1">
    <location>
        <begin position="163"/>
        <end position="173"/>
    </location>
</feature>
<sequence length="278" mass="28866">MNNPKTEATSSGQRQKAPRQEGAAVDPAVPRSSSGMQMSDDVPKPQDSHHDPLHFALHGRQYGGAGGDPMEGLASGPLAAEGVPLSIAHKIRKDITDNGLLRPYPLAAGLQAAGVGSSVGSTPMGSEAPTVSDDSQAEGDLHPFAAKTEMKQKQKGKGKDKQQQQQQQAQQTAGHHHAAPHITAAAMPGKVFNGEAWLLDPYGTGNNPLSSSDARLRGMTGGGRTLGRDAGKLDTYGEMDTSHAGRASLASDGEIELPAQHEVVQDRLGSPGADDLGI</sequence>
<reference evidence="2 3" key="1">
    <citation type="submission" date="2023-01" db="EMBL/GenBank/DDBJ databases">
        <title>Analysis of 21 Apiospora genomes using comparative genomics revels a genus with tremendous synthesis potential of carbohydrate active enzymes and secondary metabolites.</title>
        <authorList>
            <person name="Sorensen T."/>
        </authorList>
    </citation>
    <scope>NUCLEOTIDE SEQUENCE [LARGE SCALE GENOMIC DNA]</scope>
    <source>
        <strain evidence="2 3">CBS 20057</strain>
    </source>
</reference>
<feature type="compositionally biased region" description="Polar residues" evidence="1">
    <location>
        <begin position="1"/>
        <end position="14"/>
    </location>
</feature>
<comment type="caution">
    <text evidence="2">The sequence shown here is derived from an EMBL/GenBank/DDBJ whole genome shotgun (WGS) entry which is preliminary data.</text>
</comment>
<feature type="region of interest" description="Disordered" evidence="1">
    <location>
        <begin position="116"/>
        <end position="179"/>
    </location>
</feature>
<feature type="region of interest" description="Disordered" evidence="1">
    <location>
        <begin position="244"/>
        <end position="278"/>
    </location>
</feature>
<keyword evidence="3" id="KW-1185">Reference proteome</keyword>
<evidence type="ECO:0000313" key="2">
    <source>
        <dbReference type="EMBL" id="KAK7995887.1"/>
    </source>
</evidence>
<evidence type="ECO:0008006" key="4">
    <source>
        <dbReference type="Google" id="ProtNLM"/>
    </source>
</evidence>
<evidence type="ECO:0000313" key="3">
    <source>
        <dbReference type="Proteomes" id="UP001396898"/>
    </source>
</evidence>
<evidence type="ECO:0000256" key="1">
    <source>
        <dbReference type="SAM" id="MobiDB-lite"/>
    </source>
</evidence>
<gene>
    <name evidence="2" type="ORF">PG991_015354</name>
</gene>
<dbReference type="Proteomes" id="UP001396898">
    <property type="component" value="Unassembled WGS sequence"/>
</dbReference>
<organism evidence="2 3">
    <name type="scientific">Apiospora marii</name>
    <dbReference type="NCBI Taxonomy" id="335849"/>
    <lineage>
        <taxon>Eukaryota</taxon>
        <taxon>Fungi</taxon>
        <taxon>Dikarya</taxon>
        <taxon>Ascomycota</taxon>
        <taxon>Pezizomycotina</taxon>
        <taxon>Sordariomycetes</taxon>
        <taxon>Xylariomycetidae</taxon>
        <taxon>Amphisphaeriales</taxon>
        <taxon>Apiosporaceae</taxon>
        <taxon>Apiospora</taxon>
    </lineage>
</organism>